<evidence type="ECO:0000313" key="5">
    <source>
        <dbReference type="Proteomes" id="UP000325243"/>
    </source>
</evidence>
<dbReference type="RefSeq" id="WP_148732499.1">
    <property type="nucleotide sequence ID" value="NZ_VSSB01000001.1"/>
</dbReference>
<dbReference type="EMBL" id="VSSB01000001">
    <property type="protein sequence ID" value="TYL53037.1"/>
    <property type="molecule type" value="Genomic_DNA"/>
</dbReference>
<dbReference type="PANTHER" id="PTHR43877">
    <property type="entry name" value="AMINOALKYLPHOSPHONATE N-ACETYLTRANSFERASE-RELATED-RELATED"/>
    <property type="match status" value="1"/>
</dbReference>
<feature type="domain" description="N-acetyltransferase" evidence="3">
    <location>
        <begin position="4"/>
        <end position="183"/>
    </location>
</feature>
<proteinExistence type="predicted"/>
<keyword evidence="2" id="KW-0012">Acyltransferase</keyword>
<keyword evidence="5" id="KW-1185">Reference proteome</keyword>
<evidence type="ECO:0000259" key="3">
    <source>
        <dbReference type="PROSITE" id="PS51186"/>
    </source>
</evidence>
<evidence type="ECO:0000256" key="1">
    <source>
        <dbReference type="ARBA" id="ARBA00022679"/>
    </source>
</evidence>
<comment type="caution">
    <text evidence="4">The sequence shown here is derived from an EMBL/GenBank/DDBJ whole genome shotgun (WGS) entry which is preliminary data.</text>
</comment>
<dbReference type="InterPro" id="IPR016181">
    <property type="entry name" value="Acyl_CoA_acyltransferase"/>
</dbReference>
<dbReference type="InterPro" id="IPR050832">
    <property type="entry name" value="Bact_Acetyltransf"/>
</dbReference>
<keyword evidence="1 4" id="KW-0808">Transferase</keyword>
<dbReference type="Proteomes" id="UP000325243">
    <property type="component" value="Unassembled WGS sequence"/>
</dbReference>
<accession>A0A5S4V1M9</accession>
<evidence type="ECO:0000313" key="4">
    <source>
        <dbReference type="EMBL" id="TYL53037.1"/>
    </source>
</evidence>
<organism evidence="4 5">
    <name type="scientific">Agromyces mariniharenae</name>
    <dbReference type="NCBI Taxonomy" id="2604423"/>
    <lineage>
        <taxon>Bacteria</taxon>
        <taxon>Bacillati</taxon>
        <taxon>Actinomycetota</taxon>
        <taxon>Actinomycetes</taxon>
        <taxon>Micrococcales</taxon>
        <taxon>Microbacteriaceae</taxon>
        <taxon>Agromyces</taxon>
    </lineage>
</organism>
<evidence type="ECO:0000256" key="2">
    <source>
        <dbReference type="ARBA" id="ARBA00023315"/>
    </source>
</evidence>
<dbReference type="SUPFAM" id="SSF55729">
    <property type="entry name" value="Acyl-CoA N-acyltransferases (Nat)"/>
    <property type="match status" value="1"/>
</dbReference>
<dbReference type="InterPro" id="IPR000182">
    <property type="entry name" value="GNAT_dom"/>
</dbReference>
<dbReference type="Gene3D" id="3.40.630.30">
    <property type="match status" value="1"/>
</dbReference>
<dbReference type="AlphaFoldDB" id="A0A5S4V1M9"/>
<dbReference type="PANTHER" id="PTHR43877:SF1">
    <property type="entry name" value="ACETYLTRANSFERASE"/>
    <property type="match status" value="1"/>
</dbReference>
<dbReference type="PROSITE" id="PS51186">
    <property type="entry name" value="GNAT"/>
    <property type="match status" value="1"/>
</dbReference>
<dbReference type="GO" id="GO:0016747">
    <property type="term" value="F:acyltransferase activity, transferring groups other than amino-acyl groups"/>
    <property type="evidence" value="ECO:0007669"/>
    <property type="project" value="InterPro"/>
</dbReference>
<name>A0A5S4V1M9_9MICO</name>
<reference evidence="4 5" key="1">
    <citation type="submission" date="2019-08" db="EMBL/GenBank/DDBJ databases">
        <authorList>
            <person name="Hu J."/>
        </authorList>
    </citation>
    <scope>NUCLEOTIDE SEQUENCE [LARGE SCALE GENOMIC DNA]</scope>
    <source>
        <strain evidence="4 5">NEAU-184</strain>
    </source>
</reference>
<protein>
    <submittedName>
        <fullName evidence="4">GNAT family N-acetyltransferase</fullName>
    </submittedName>
</protein>
<sequence>MSDISIRVAERADAAALSELAAETFPLACPPSTTPDAIAEFIAEHFTVERLSAWLEDADRTLLVAEEPDGRLVGYSMLIGGASGEPGDADAAAAVSARPAIELSKFYTRAVAHGSGTVAGPLMTATIDAAGAAAASTVWLGVNEENARAIRFYEKHGFGKVGRKRFRLGDRLEEDWVLEHPLG</sequence>
<gene>
    <name evidence="4" type="ORF">FYC51_04785</name>
</gene>
<dbReference type="Pfam" id="PF00583">
    <property type="entry name" value="Acetyltransf_1"/>
    <property type="match status" value="1"/>
</dbReference>